<feature type="compositionally biased region" description="Low complexity" evidence="1">
    <location>
        <begin position="56"/>
        <end position="68"/>
    </location>
</feature>
<dbReference type="Proteomes" id="UP000272888">
    <property type="component" value="Unassembled WGS sequence"/>
</dbReference>
<keyword evidence="4" id="KW-1185">Reference proteome</keyword>
<dbReference type="RefSeq" id="WP_120641666.1">
    <property type="nucleotide sequence ID" value="NZ_RAWB01000009.1"/>
</dbReference>
<reference evidence="4" key="1">
    <citation type="submission" date="2018-09" db="EMBL/GenBank/DDBJ databases">
        <authorList>
            <person name="Livingstone P.G."/>
            <person name="Whitworth D.E."/>
        </authorList>
    </citation>
    <scope>NUCLEOTIDE SEQUENCE [LARGE SCALE GENOMIC DNA]</scope>
    <source>
        <strain evidence="4">CA051B</strain>
    </source>
</reference>
<comment type="caution">
    <text evidence="3">The sequence shown here is derived from an EMBL/GenBank/DDBJ whole genome shotgun (WGS) entry which is preliminary data.</text>
</comment>
<name>A0A3A8QHK8_9BACT</name>
<feature type="signal peptide" evidence="2">
    <location>
        <begin position="1"/>
        <end position="21"/>
    </location>
</feature>
<evidence type="ECO:0000256" key="1">
    <source>
        <dbReference type="SAM" id="MobiDB-lite"/>
    </source>
</evidence>
<evidence type="ECO:0000313" key="3">
    <source>
        <dbReference type="EMBL" id="RKH68196.1"/>
    </source>
</evidence>
<evidence type="ECO:0000313" key="4">
    <source>
        <dbReference type="Proteomes" id="UP000272888"/>
    </source>
</evidence>
<feature type="region of interest" description="Disordered" evidence="1">
    <location>
        <begin position="44"/>
        <end position="116"/>
    </location>
</feature>
<gene>
    <name evidence="3" type="ORF">D7V93_01725</name>
</gene>
<dbReference type="EMBL" id="RAWB01000009">
    <property type="protein sequence ID" value="RKH68196.1"/>
    <property type="molecule type" value="Genomic_DNA"/>
</dbReference>
<accession>A0A3A8QHK8</accession>
<sequence length="211" mass="23300">MTPFVRAVLASSLFVSSVSFAQEVEMDMQVDADNQDMPAARIKIRTSGPEGDGNATVRVRGGTTTTTETRTETRTTTHSGRGHGETVQVREVQSEPSFRDCGTRSDEGCTTRRDGNLPMDASTWRGFYQSLKTESNEIVREEKAGKMLKRVYLTAVQFGMVLDLFNNEITRLDVAKVAAPHVVDPQHALGFSSKWNNSISGSEYTDLITEQ</sequence>
<organism evidence="3 4">
    <name type="scientific">Corallococcus llansteffanensis</name>
    <dbReference type="NCBI Taxonomy" id="2316731"/>
    <lineage>
        <taxon>Bacteria</taxon>
        <taxon>Pseudomonadati</taxon>
        <taxon>Myxococcota</taxon>
        <taxon>Myxococcia</taxon>
        <taxon>Myxococcales</taxon>
        <taxon>Cystobacterineae</taxon>
        <taxon>Myxococcaceae</taxon>
        <taxon>Corallococcus</taxon>
    </lineage>
</organism>
<evidence type="ECO:0000256" key="2">
    <source>
        <dbReference type="SAM" id="SignalP"/>
    </source>
</evidence>
<proteinExistence type="predicted"/>
<protein>
    <submittedName>
        <fullName evidence="3">DUF4476 domain-containing protein</fullName>
    </submittedName>
</protein>
<dbReference type="AlphaFoldDB" id="A0A3A8QHK8"/>
<keyword evidence="2" id="KW-0732">Signal</keyword>
<feature type="compositionally biased region" description="Basic and acidic residues" evidence="1">
    <location>
        <begin position="97"/>
        <end position="115"/>
    </location>
</feature>
<feature type="chain" id="PRO_5017450803" evidence="2">
    <location>
        <begin position="22"/>
        <end position="211"/>
    </location>
</feature>